<organism evidence="4 5">
    <name type="scientific">Kitasatospora kifunensis</name>
    <name type="common">Streptomyces kifunensis</name>
    <dbReference type="NCBI Taxonomy" id="58351"/>
    <lineage>
        <taxon>Bacteria</taxon>
        <taxon>Bacillati</taxon>
        <taxon>Actinomycetota</taxon>
        <taxon>Actinomycetes</taxon>
        <taxon>Kitasatosporales</taxon>
        <taxon>Streptomycetaceae</taxon>
        <taxon>Kitasatospora</taxon>
    </lineage>
</organism>
<sequence>MLAATLAAMSLLVPLAEADTVVGSYHYTGALWPADPLPPQPKVDGHAVGASAVPQAVPEPKGTRVLARQAAKAPAWPAASSSTVNVASPSGGSHPAAARDRAAVASPVTVAPAPDGAAAPLTATEGSAGAAAVPTTPSSVQVETADHAKAQAANVDGLLVGLSRADGAAEPGKAAVSLDYGSIAQAYGGGWASRLRLVAMPACALTTPQLAQCRTQQPLATANDPVSQKLTATVTLPGTPPQSRSMMAAPMAVGASTMSSMAVAAVSGTSGSQGNYTATPLSASGSWAQSGSGAFTYNYPITVPPSLGGSAPSVGLSYDSQSIDGENSSRNSQSSWLGDGWSYSPGFIERSYKPCAGDGITGSGDECWAGYNATLSLGSHSGQLVRDSNGIYHLQGDDGTKIEDLSGASNGLWNGEYFKVTTTDGTQYYLGLNHSPGSATDPATNSAWGVPVYNPKPGDPCYNAAQGNASQCAQQMGWRFNLDFVVDAQGNVQRYDWANETNYYNMGYGQVVATGGAGTMTGYTRGGYLTQISYGYKLADEQAGHDPAAKVVFTPAQRCTTDPTTCQASNLSATTAPNWPDTPYDLNCAANAATSGSGTNVCQVASPSFWSTVRLQSIKTTVKVGSGWQDVDSWALTHLFSNAGATVDPVTGNTVDPADAGSLQSVMWLSQIQHTGLDTSAGGSGTITLDPVTFQGVEMDNRVDGLSPPAPPLYHPRISSIQTETGEQIAVTYRAPDCSRKNNTMPASPDSDTMACYQAYWTTPGSSTPIADWFQKTLVSVVTDNDATKAASPAKVTTYTYSGGAAWHRDDSDLTDDQYRTWNQFRGYRTVTVNTGAAPDPVTQTVTSYFQGMDGDYKADGTQRSVTLTNSLGEGVTDGLWLAGTAQEVDTYSGTGGNVVAKSLPGVPTAAVTAHSPRTAWTAKTPAPSTLSTLPDLTARRIQSNSTRALSLLANGSWRTTQTNTSYDSLGRQSQVDGKGDVSVPSQETCTTISYANPPASNPMMLNYPSETITVSGGCGTTPGTSTTVNDKRIFYDGDGSIGNLGTLGQLGSNGATLGEATATQAVQSYDGSGNPVFQTLGATTYDQYGRIIKLLDGGGLATTSSYSPATGTLATGLSTTNPAGWTATSVLSPGHGLTTHAVDVNGRVTDSTFDALGRATQTWLPGRTMGQQTPDKVFSYAVHGAGSNPDPSSVTTQTLRENGSYGTAVDIYDGFLQERQVQTTPADDSSGRLISSTHYDSHGWTLSTVPAYSDAINVPSSTMFVEVDNTLPSKTVTNYDGLGRATSQTLLAKSAPLWNSSTAYPGADETDSTPPSGATSTSVFTNALGQTTSRVAHGQNGVGDVTTSYTYTPTGQPATIKDTVGNTWSYNYDLQGRRISQSDPDTGTSTTSYDQLGRVATTTDARGQTLSYTYDQLSRRTGEYAGTSTTDQTKQLASWSYDTLAKGYPTSTTRYVGGSGSAGSAYTQAVTGYNTAYQPTGSSVTIPGAEGNLANTYTMSAGYTPNTGLLSDTSYNADGGLPAEDVGYGYDLQGLLVSSGSGRFNHYMDVGNYSPLGQPLQFTYGTAGYQLRTAQTYDDATGRLATNRVILQTATATAISATTMGYDQAGNLTTTSELQSSGGPSQAFDTQCFQYDGLDRLTTAWTDTAGQSSPTAGQLAHCNTANPSPSTIGGPAPYWQSYSYNLLGDRTQQVKHDLTGNTANDTTQRSSYPGSGTAPASQPNTATAITTTGPSGTSTLTPHYDPAGNTTNRTTTGATATNQTFTYDAEGRTASVTTAAGGSNPQTTGYLYDADGNLLIQRGPSSTTLYLFGGAEQLTLTGSTVTGLRYYDNPDGTVLVRSSSGTLVYQPTSPQGTAQLQVDAYSLAVTRRSYDPYGAPRGAAPAPGSWADNRGYLGQPVDATTGLNLLGARQYDPVIGRFLTADPLLEAGDPNQMGGYTYAGNNPTTTSDPTGLCGWCNDIGSFAAGAADQALSLFEQASPAANMANAVNGVGAEVGQPNVMPYAPTSNVIAYAAGISTSNPWYVGGEVTETVVEIAADGYGLVDAGIEGIRTLKNIRQGMDDPGLWNAFKRLFSDDSPVGSTPDAAPTTPDTPGDPGTPTGSDGGAGGDHGADRGTNNSGHGGSSGHRGSSGHSSGSSGHSGGHAPAHHGSSHGSSGSGAGSKCSFSPDTPVLLEDGTTKPIGQIQAGDKVEAADPTTGEHQGAESVTATYINHDSDLVDLTVASADGSQSTVHTTANHPFWDATKHGWVPTGNLPAGDQLQTVNGASVTVVAVTVTPGEADRYNLTVDKLHTYYVLAGTTPVLVHNKCDLVDAVMKEADAVADLSNAQRPNAIEGLQIPGSEPIIHYSDGGAGGRPANQTIQDLLDNIPVADRGNNHGGCGLVACLSEALDQRLDPTGASAAAVMGRARTNKNFLKPIGPCPSCSVLVEHFGIDFKTADDY</sequence>
<name>A0A7W7R5H8_KITKI</name>
<protein>
    <submittedName>
        <fullName evidence="4">RHS repeat-associated protein</fullName>
    </submittedName>
</protein>
<dbReference type="InterPro" id="IPR050708">
    <property type="entry name" value="T6SS_VgrG/RHS"/>
</dbReference>
<feature type="region of interest" description="Disordered" evidence="1">
    <location>
        <begin position="2080"/>
        <end position="2208"/>
    </location>
</feature>
<dbReference type="InterPro" id="IPR030934">
    <property type="entry name" value="Intein_C"/>
</dbReference>
<feature type="compositionally biased region" description="Low complexity" evidence="1">
    <location>
        <begin position="2131"/>
        <end position="2149"/>
    </location>
</feature>
<dbReference type="RefSeq" id="WP_184938243.1">
    <property type="nucleotide sequence ID" value="NZ_JACHJV010000001.1"/>
</dbReference>
<evidence type="ECO:0000259" key="3">
    <source>
        <dbReference type="SMART" id="SM00306"/>
    </source>
</evidence>
<dbReference type="PANTHER" id="PTHR32305:SF17">
    <property type="entry name" value="TRNA NUCLEASE WAPA"/>
    <property type="match status" value="1"/>
</dbReference>
<proteinExistence type="predicted"/>
<dbReference type="EMBL" id="JACHJV010000001">
    <property type="protein sequence ID" value="MBB4925780.1"/>
    <property type="molecule type" value="Genomic_DNA"/>
</dbReference>
<dbReference type="Gene3D" id="2.180.10.10">
    <property type="entry name" value="RHS repeat-associated core"/>
    <property type="match status" value="1"/>
</dbReference>
<feature type="compositionally biased region" description="Low complexity" evidence="1">
    <location>
        <begin position="2084"/>
        <end position="2105"/>
    </location>
</feature>
<evidence type="ECO:0000313" key="4">
    <source>
        <dbReference type="EMBL" id="MBB4925780.1"/>
    </source>
</evidence>
<feature type="compositionally biased region" description="Low complexity" evidence="1">
    <location>
        <begin position="81"/>
        <end position="96"/>
    </location>
</feature>
<keyword evidence="2" id="KW-0732">Signal</keyword>
<dbReference type="Pfam" id="PF07591">
    <property type="entry name" value="PT-HINT"/>
    <property type="match status" value="1"/>
</dbReference>
<dbReference type="InterPro" id="IPR031325">
    <property type="entry name" value="RHS_repeat"/>
</dbReference>
<dbReference type="SUPFAM" id="SSF51294">
    <property type="entry name" value="Hedgehog/intein (Hint) domain"/>
    <property type="match status" value="1"/>
</dbReference>
<dbReference type="NCBIfam" id="TIGR01443">
    <property type="entry name" value="intein_Cterm"/>
    <property type="match status" value="1"/>
</dbReference>
<dbReference type="Pfam" id="PF05593">
    <property type="entry name" value="RHS_repeat"/>
    <property type="match status" value="1"/>
</dbReference>
<evidence type="ECO:0000256" key="1">
    <source>
        <dbReference type="SAM" id="MobiDB-lite"/>
    </source>
</evidence>
<dbReference type="NCBIfam" id="TIGR03696">
    <property type="entry name" value="Rhs_assc_core"/>
    <property type="match status" value="1"/>
</dbReference>
<feature type="compositionally biased region" description="Polar residues" evidence="1">
    <location>
        <begin position="1701"/>
        <end position="1725"/>
    </location>
</feature>
<dbReference type="SMART" id="SM00306">
    <property type="entry name" value="HintN"/>
    <property type="match status" value="1"/>
</dbReference>
<feature type="region of interest" description="Disordered" evidence="1">
    <location>
        <begin position="1701"/>
        <end position="1763"/>
    </location>
</feature>
<keyword evidence="5" id="KW-1185">Reference proteome</keyword>
<feature type="compositionally biased region" description="Polar residues" evidence="1">
    <location>
        <begin position="1313"/>
        <end position="1324"/>
    </location>
</feature>
<feature type="region of interest" description="Disordered" evidence="1">
    <location>
        <begin position="1303"/>
        <end position="1324"/>
    </location>
</feature>
<feature type="chain" id="PRO_5031173411" evidence="2">
    <location>
        <begin position="19"/>
        <end position="2446"/>
    </location>
</feature>
<feature type="region of interest" description="Disordered" evidence="1">
    <location>
        <begin position="81"/>
        <end position="103"/>
    </location>
</feature>
<accession>A0A7W7R5H8</accession>
<dbReference type="InterPro" id="IPR006530">
    <property type="entry name" value="YD"/>
</dbReference>
<evidence type="ECO:0000256" key="2">
    <source>
        <dbReference type="SAM" id="SignalP"/>
    </source>
</evidence>
<feature type="signal peptide" evidence="2">
    <location>
        <begin position="1"/>
        <end position="18"/>
    </location>
</feature>
<dbReference type="Gene3D" id="2.170.16.10">
    <property type="entry name" value="Hedgehog/Intein (Hint) domain"/>
    <property type="match status" value="1"/>
</dbReference>
<reference evidence="4 5" key="1">
    <citation type="submission" date="2020-08" db="EMBL/GenBank/DDBJ databases">
        <title>Sequencing the genomes of 1000 actinobacteria strains.</title>
        <authorList>
            <person name="Klenk H.-P."/>
        </authorList>
    </citation>
    <scope>NUCLEOTIDE SEQUENCE [LARGE SCALE GENOMIC DNA]</scope>
    <source>
        <strain evidence="4 5">DSM 41654</strain>
    </source>
</reference>
<feature type="region of interest" description="Disordered" evidence="1">
    <location>
        <begin position="964"/>
        <end position="985"/>
    </location>
</feature>
<feature type="compositionally biased region" description="Polar residues" evidence="1">
    <location>
        <begin position="964"/>
        <end position="976"/>
    </location>
</feature>
<feature type="compositionally biased region" description="Low complexity" evidence="1">
    <location>
        <begin position="1726"/>
        <end position="1763"/>
    </location>
</feature>
<dbReference type="CDD" id="cd00081">
    <property type="entry name" value="Hint"/>
    <property type="match status" value="1"/>
</dbReference>
<dbReference type="PANTHER" id="PTHR32305">
    <property type="match status" value="1"/>
</dbReference>
<feature type="domain" description="Hint" evidence="3">
    <location>
        <begin position="2166"/>
        <end position="2269"/>
    </location>
</feature>
<dbReference type="InterPro" id="IPR036844">
    <property type="entry name" value="Hint_dom_sf"/>
</dbReference>
<gene>
    <name evidence="4" type="ORF">FHR34_004773</name>
</gene>
<dbReference type="InterPro" id="IPR003587">
    <property type="entry name" value="Hint_dom_N"/>
</dbReference>
<evidence type="ECO:0000313" key="5">
    <source>
        <dbReference type="Proteomes" id="UP000540506"/>
    </source>
</evidence>
<dbReference type="InterPro" id="IPR022385">
    <property type="entry name" value="Rhs_assc_core"/>
</dbReference>
<dbReference type="Proteomes" id="UP000540506">
    <property type="component" value="Unassembled WGS sequence"/>
</dbReference>
<dbReference type="NCBIfam" id="TIGR01643">
    <property type="entry name" value="YD_repeat_2x"/>
    <property type="match status" value="3"/>
</dbReference>
<comment type="caution">
    <text evidence="4">The sequence shown here is derived from an EMBL/GenBank/DDBJ whole genome shotgun (WGS) entry which is preliminary data.</text>
</comment>